<dbReference type="RefSeq" id="WP_145859562.1">
    <property type="nucleotide sequence ID" value="NZ_RPFW01000007.1"/>
</dbReference>
<evidence type="ECO:0000313" key="1">
    <source>
        <dbReference type="EMBL" id="TVZ01193.1"/>
    </source>
</evidence>
<accession>A0A6P2BVF2</accession>
<dbReference type="AlphaFoldDB" id="A0A6P2BVF2"/>
<sequence length="224" mass="23135">MPDAATVQKTCGIVLVAHGGQERSTAPVSASQLAVLRMIPIAAAIRNAVGGDAIDVRRPLFKVRGWNGAQASPVADLTAVLDEIALRSPDIPVVLVGHSMGARAAVRAAGHPAVIAVAGLAPWLPPGEPASQLAGRRLLLAHGTADRITRPADTWAYAGRARDVSDVTVIEIRGGDHPMIRRALLWHGIAAQFTRVSFGLPAGGGEAAAAITASARGAKMVTLW</sequence>
<reference evidence="1 2" key="1">
    <citation type="submission" date="2018-11" db="EMBL/GenBank/DDBJ databases">
        <title>Trebonia kvetii gen.nov., sp.nov., a novel acidophilic actinobacterium, and proposal of the new actinobacterial family Treboniaceae fam. nov.</title>
        <authorList>
            <person name="Rapoport D."/>
            <person name="Sagova-Mareckova M."/>
            <person name="Sedlacek I."/>
            <person name="Provaznik J."/>
            <person name="Kralova S."/>
            <person name="Pavlinic D."/>
            <person name="Benes V."/>
            <person name="Kopecky J."/>
        </authorList>
    </citation>
    <scope>NUCLEOTIDE SEQUENCE [LARGE SCALE GENOMIC DNA]</scope>
    <source>
        <strain evidence="1 2">15Tr583</strain>
    </source>
</reference>
<dbReference type="SUPFAM" id="SSF53474">
    <property type="entry name" value="alpha/beta-Hydrolases"/>
    <property type="match status" value="1"/>
</dbReference>
<keyword evidence="1" id="KW-0378">Hydrolase</keyword>
<dbReference type="Proteomes" id="UP000460272">
    <property type="component" value="Unassembled WGS sequence"/>
</dbReference>
<evidence type="ECO:0000313" key="2">
    <source>
        <dbReference type="Proteomes" id="UP000460272"/>
    </source>
</evidence>
<keyword evidence="2" id="KW-1185">Reference proteome</keyword>
<dbReference type="Gene3D" id="3.40.50.1820">
    <property type="entry name" value="alpha/beta hydrolase"/>
    <property type="match status" value="1"/>
</dbReference>
<gene>
    <name evidence="1" type="ORF">EAS64_33460</name>
</gene>
<name>A0A6P2BVF2_9ACTN</name>
<proteinExistence type="predicted"/>
<dbReference type="GO" id="GO:0016787">
    <property type="term" value="F:hydrolase activity"/>
    <property type="evidence" value="ECO:0007669"/>
    <property type="project" value="UniProtKB-KW"/>
</dbReference>
<comment type="caution">
    <text evidence="1">The sequence shown here is derived from an EMBL/GenBank/DDBJ whole genome shotgun (WGS) entry which is preliminary data.</text>
</comment>
<dbReference type="OrthoDB" id="3366509at2"/>
<protein>
    <submittedName>
        <fullName evidence="1">Alpha/beta fold hydrolase</fullName>
    </submittedName>
</protein>
<dbReference type="EMBL" id="RPFW01000007">
    <property type="protein sequence ID" value="TVZ01193.1"/>
    <property type="molecule type" value="Genomic_DNA"/>
</dbReference>
<organism evidence="1 2">
    <name type="scientific">Trebonia kvetii</name>
    <dbReference type="NCBI Taxonomy" id="2480626"/>
    <lineage>
        <taxon>Bacteria</taxon>
        <taxon>Bacillati</taxon>
        <taxon>Actinomycetota</taxon>
        <taxon>Actinomycetes</taxon>
        <taxon>Streptosporangiales</taxon>
        <taxon>Treboniaceae</taxon>
        <taxon>Trebonia</taxon>
    </lineage>
</organism>
<dbReference type="InterPro" id="IPR029058">
    <property type="entry name" value="AB_hydrolase_fold"/>
</dbReference>